<feature type="compositionally biased region" description="Basic and acidic residues" evidence="8">
    <location>
        <begin position="98"/>
        <end position="124"/>
    </location>
</feature>
<dbReference type="CDD" id="cd18983">
    <property type="entry name" value="CBD_MSL3_like"/>
    <property type="match status" value="1"/>
</dbReference>
<evidence type="ECO:0000313" key="10">
    <source>
        <dbReference type="EMBL" id="ORZ01080.1"/>
    </source>
</evidence>
<dbReference type="InterPro" id="IPR008676">
    <property type="entry name" value="MRG"/>
</dbReference>
<sequence>MARNEKKFSFEKDERVLCYHGPLLYEAKVRNRDKKAGQKDELRYLIHYKGWKQTWDEWVPEERVLKWNESNLQKQSQLKDAHARRRTPRGSSASHAEPSSESRTRKRQRDSSLDKHDQDTRRPEFMIIIPEPLKGRLVDDWEKVTKDNQLTPLPRNPTVSDILNRFRQQSRVVRGESLDEIVNGIKLYFDKSLETTLLYRVERDQFSQILKKDDTKQPSDVYGIEHLMRLFVEMPNLLARSNVNHETLSLLKEAFSDFFRFVQEHEEEYFASSP</sequence>
<comment type="caution">
    <text evidence="10">The sequence shown here is derived from an EMBL/GenBank/DDBJ whole genome shotgun (WGS) entry which is preliminary data.</text>
</comment>
<dbReference type="InterPro" id="IPR026541">
    <property type="entry name" value="MRG_dom"/>
</dbReference>
<dbReference type="Gene3D" id="2.30.30.140">
    <property type="match status" value="1"/>
</dbReference>
<evidence type="ECO:0000256" key="7">
    <source>
        <dbReference type="ARBA" id="ARBA00023242"/>
    </source>
</evidence>
<evidence type="ECO:0000256" key="8">
    <source>
        <dbReference type="SAM" id="MobiDB-lite"/>
    </source>
</evidence>
<dbReference type="GO" id="GO:0006325">
    <property type="term" value="P:chromatin organization"/>
    <property type="evidence" value="ECO:0007669"/>
    <property type="project" value="UniProtKB-KW"/>
</dbReference>
<evidence type="ECO:0000256" key="2">
    <source>
        <dbReference type="ARBA" id="ARBA00009093"/>
    </source>
</evidence>
<reference evidence="10 11" key="1">
    <citation type="submission" date="2016-07" db="EMBL/GenBank/DDBJ databases">
        <title>Pervasive Adenine N6-methylation of Active Genes in Fungi.</title>
        <authorList>
            <consortium name="DOE Joint Genome Institute"/>
            <person name="Mondo S.J."/>
            <person name="Dannebaum R.O."/>
            <person name="Kuo R.C."/>
            <person name="Labutti K."/>
            <person name="Haridas S."/>
            <person name="Kuo A."/>
            <person name="Salamov A."/>
            <person name="Ahrendt S.R."/>
            <person name="Lipzen A."/>
            <person name="Sullivan W."/>
            <person name="Andreopoulos W.B."/>
            <person name="Clum A."/>
            <person name="Lindquist E."/>
            <person name="Daum C."/>
            <person name="Ramamoorthy G.K."/>
            <person name="Gryganskyi A."/>
            <person name="Culley D."/>
            <person name="Magnuson J.K."/>
            <person name="James T.Y."/>
            <person name="O'Malley M.A."/>
            <person name="Stajich J.E."/>
            <person name="Spatafora J.W."/>
            <person name="Visel A."/>
            <person name="Grigoriev I.V."/>
        </authorList>
    </citation>
    <scope>NUCLEOTIDE SEQUENCE [LARGE SCALE GENOMIC DNA]</scope>
    <source>
        <strain evidence="10 11">NRRL 2496</strain>
    </source>
</reference>
<dbReference type="Proteomes" id="UP000242180">
    <property type="component" value="Unassembled WGS sequence"/>
</dbReference>
<dbReference type="Gene3D" id="1.10.274.30">
    <property type="entry name" value="MRG domain"/>
    <property type="match status" value="1"/>
</dbReference>
<dbReference type="InterPro" id="IPR038217">
    <property type="entry name" value="MRG_C_sf"/>
</dbReference>
<comment type="subcellular location">
    <subcellularLocation>
        <location evidence="1">Nucleus</location>
    </subcellularLocation>
</comment>
<dbReference type="OrthoDB" id="124855at2759"/>
<dbReference type="InterPro" id="IPR000953">
    <property type="entry name" value="Chromo/chromo_shadow_dom"/>
</dbReference>
<evidence type="ECO:0000256" key="5">
    <source>
        <dbReference type="ARBA" id="ARBA00023015"/>
    </source>
</evidence>
<evidence type="ECO:0000256" key="1">
    <source>
        <dbReference type="ARBA" id="ARBA00004123"/>
    </source>
</evidence>
<evidence type="ECO:0000313" key="11">
    <source>
        <dbReference type="Proteomes" id="UP000242180"/>
    </source>
</evidence>
<keyword evidence="4" id="KW-0156">Chromatin regulator</keyword>
<dbReference type="PANTHER" id="PTHR10880">
    <property type="entry name" value="MORTALITY FACTOR 4-LIKE PROTEIN"/>
    <property type="match status" value="1"/>
</dbReference>
<protein>
    <recommendedName>
        <fullName evidence="3">Chromatin modification-related protein EAF3</fullName>
    </recommendedName>
</protein>
<keyword evidence="7" id="KW-0539">Nucleus</keyword>
<name>A0A1X2HNX2_SYNRA</name>
<evidence type="ECO:0000259" key="9">
    <source>
        <dbReference type="SMART" id="SM00298"/>
    </source>
</evidence>
<accession>A0A1X2HNX2</accession>
<organism evidence="10 11">
    <name type="scientific">Syncephalastrum racemosum</name>
    <name type="common">Filamentous fungus</name>
    <dbReference type="NCBI Taxonomy" id="13706"/>
    <lineage>
        <taxon>Eukaryota</taxon>
        <taxon>Fungi</taxon>
        <taxon>Fungi incertae sedis</taxon>
        <taxon>Mucoromycota</taxon>
        <taxon>Mucoromycotina</taxon>
        <taxon>Mucoromycetes</taxon>
        <taxon>Mucorales</taxon>
        <taxon>Syncephalastraceae</taxon>
        <taxon>Syncephalastrum</taxon>
    </lineage>
</organism>
<dbReference type="InterPro" id="IPR053820">
    <property type="entry name" value="MSL3_chromo-like"/>
</dbReference>
<proteinExistence type="inferred from homology"/>
<dbReference type="GO" id="GO:0006355">
    <property type="term" value="P:regulation of DNA-templated transcription"/>
    <property type="evidence" value="ECO:0007669"/>
    <property type="project" value="InterPro"/>
</dbReference>
<dbReference type="PROSITE" id="PS51640">
    <property type="entry name" value="MRG"/>
    <property type="match status" value="1"/>
</dbReference>
<dbReference type="SMART" id="SM00298">
    <property type="entry name" value="CHROMO"/>
    <property type="match status" value="1"/>
</dbReference>
<dbReference type="Pfam" id="PF22732">
    <property type="entry name" value="MSL3_chromo-like"/>
    <property type="match status" value="1"/>
</dbReference>
<keyword evidence="11" id="KW-1185">Reference proteome</keyword>
<evidence type="ECO:0000256" key="6">
    <source>
        <dbReference type="ARBA" id="ARBA00023163"/>
    </source>
</evidence>
<dbReference type="PANTHER" id="PTHR10880:SF15">
    <property type="entry name" value="MSL COMPLEX SUBUNIT 3"/>
    <property type="match status" value="1"/>
</dbReference>
<dbReference type="EMBL" id="MCGN01000002">
    <property type="protein sequence ID" value="ORZ01080.1"/>
    <property type="molecule type" value="Genomic_DNA"/>
</dbReference>
<dbReference type="SUPFAM" id="SSF54160">
    <property type="entry name" value="Chromo domain-like"/>
    <property type="match status" value="1"/>
</dbReference>
<keyword evidence="5" id="KW-0805">Transcription regulation</keyword>
<dbReference type="InParanoid" id="A0A1X2HNX2"/>
<feature type="region of interest" description="Disordered" evidence="8">
    <location>
        <begin position="72"/>
        <end position="125"/>
    </location>
</feature>
<dbReference type="GO" id="GO:0032221">
    <property type="term" value="C:Rpd3S complex"/>
    <property type="evidence" value="ECO:0007669"/>
    <property type="project" value="EnsemblFungi"/>
</dbReference>
<evidence type="ECO:0000256" key="4">
    <source>
        <dbReference type="ARBA" id="ARBA00022853"/>
    </source>
</evidence>
<keyword evidence="6" id="KW-0804">Transcription</keyword>
<dbReference type="GO" id="GO:0035267">
    <property type="term" value="C:NuA4 histone acetyltransferase complex"/>
    <property type="evidence" value="ECO:0007669"/>
    <property type="project" value="EnsemblFungi"/>
</dbReference>
<dbReference type="AlphaFoldDB" id="A0A1X2HNX2"/>
<feature type="domain" description="Chromo" evidence="9">
    <location>
        <begin position="9"/>
        <end position="80"/>
    </location>
</feature>
<evidence type="ECO:0000256" key="3">
    <source>
        <dbReference type="ARBA" id="ARBA00018505"/>
    </source>
</evidence>
<dbReference type="InterPro" id="IPR016197">
    <property type="entry name" value="Chromo-like_dom_sf"/>
</dbReference>
<dbReference type="Pfam" id="PF05712">
    <property type="entry name" value="MRG"/>
    <property type="match status" value="1"/>
</dbReference>
<gene>
    <name evidence="10" type="ORF">BCR43DRAFT_486345</name>
</gene>
<dbReference type="STRING" id="13706.A0A1X2HNX2"/>
<comment type="similarity">
    <text evidence="2">Belongs to the MRG family.</text>
</comment>
<dbReference type="PIRSF" id="PIRSF038133">
    <property type="entry name" value="HAT_Nua4_EAF3/MRG15"/>
    <property type="match status" value="1"/>
</dbReference>
<dbReference type="OMA" id="HKFFDIE"/>